<dbReference type="GO" id="GO:0005524">
    <property type="term" value="F:ATP binding"/>
    <property type="evidence" value="ECO:0007669"/>
    <property type="project" value="UniProtKB-KW"/>
</dbReference>
<evidence type="ECO:0000256" key="2">
    <source>
        <dbReference type="ARBA" id="ARBA00022723"/>
    </source>
</evidence>
<dbReference type="Pfam" id="PF00122">
    <property type="entry name" value="E1-E2_ATPase"/>
    <property type="match status" value="1"/>
</dbReference>
<protein>
    <recommendedName>
        <fullName evidence="8">P-type ATPase A domain-containing protein</fullName>
    </recommendedName>
</protein>
<keyword evidence="3" id="KW-0547">Nucleotide-binding</keyword>
<keyword evidence="7" id="KW-0472">Membrane</keyword>
<evidence type="ECO:0000259" key="8">
    <source>
        <dbReference type="Pfam" id="PF00122"/>
    </source>
</evidence>
<dbReference type="InterPro" id="IPR008250">
    <property type="entry name" value="ATPase_P-typ_transduc_dom_A_sf"/>
</dbReference>
<evidence type="ECO:0000256" key="5">
    <source>
        <dbReference type="ARBA" id="ARBA00022842"/>
    </source>
</evidence>
<dbReference type="Gene3D" id="2.70.150.10">
    <property type="entry name" value="Calcium-transporting ATPase, cytoplasmic transduction domain A"/>
    <property type="match status" value="1"/>
</dbReference>
<comment type="subcellular location">
    <subcellularLocation>
        <location evidence="1">Membrane</location>
        <topology evidence="1">Multi-pass membrane protein</topology>
    </subcellularLocation>
</comment>
<keyword evidence="2" id="KW-0479">Metal-binding</keyword>
<keyword evidence="7" id="KW-1133">Transmembrane helix</keyword>
<keyword evidence="5" id="KW-0460">Magnesium</keyword>
<evidence type="ECO:0000313" key="10">
    <source>
        <dbReference type="Proteomes" id="UP000784294"/>
    </source>
</evidence>
<dbReference type="GO" id="GO:0046872">
    <property type="term" value="F:metal ion binding"/>
    <property type="evidence" value="ECO:0007669"/>
    <property type="project" value="UniProtKB-KW"/>
</dbReference>
<comment type="caution">
    <text evidence="9">The sequence shown here is derived from an EMBL/GenBank/DDBJ whole genome shotgun (WGS) entry which is preliminary data.</text>
</comment>
<dbReference type="OrthoDB" id="48943at2759"/>
<evidence type="ECO:0000256" key="6">
    <source>
        <dbReference type="ARBA" id="ARBA00022967"/>
    </source>
</evidence>
<keyword evidence="6" id="KW-1278">Translocase</keyword>
<dbReference type="AlphaFoldDB" id="A0A448WVR8"/>
<sequence>MSDSLVACDIVSLPNAAIVPCDLLLIRGTCIVDESSLTGESVPVTKEPCEALKGVEEFTFDEGHKAQVLFGGTKIVQSTPPSKSATAIKTSDGGLLCFVIRTGLSTSQGRLLKTIMFSVKTITANNTETFLFILFLLFFAIIASAYVWIEG</sequence>
<name>A0A448WVR8_9PLAT</name>
<gene>
    <name evidence="9" type="ORF">PXEA_LOCUS14780</name>
</gene>
<reference evidence="9" key="1">
    <citation type="submission" date="2018-11" db="EMBL/GenBank/DDBJ databases">
        <authorList>
            <consortium name="Pathogen Informatics"/>
        </authorList>
    </citation>
    <scope>NUCLEOTIDE SEQUENCE</scope>
</reference>
<keyword evidence="10" id="KW-1185">Reference proteome</keyword>
<dbReference type="PANTHER" id="PTHR45630:SF7">
    <property type="entry name" value="ENDOPLASMIC RETICULUM TRANSMEMBRANE HELIX TRANSLOCASE"/>
    <property type="match status" value="1"/>
</dbReference>
<evidence type="ECO:0000256" key="4">
    <source>
        <dbReference type="ARBA" id="ARBA00022840"/>
    </source>
</evidence>
<proteinExistence type="predicted"/>
<dbReference type="GO" id="GO:0015662">
    <property type="term" value="F:P-type ion transporter activity"/>
    <property type="evidence" value="ECO:0007669"/>
    <property type="project" value="TreeGrafter"/>
</dbReference>
<dbReference type="GO" id="GO:0005789">
    <property type="term" value="C:endoplasmic reticulum membrane"/>
    <property type="evidence" value="ECO:0007669"/>
    <property type="project" value="TreeGrafter"/>
</dbReference>
<evidence type="ECO:0000256" key="7">
    <source>
        <dbReference type="SAM" id="Phobius"/>
    </source>
</evidence>
<dbReference type="InterPro" id="IPR059000">
    <property type="entry name" value="ATPase_P-type_domA"/>
</dbReference>
<evidence type="ECO:0000313" key="9">
    <source>
        <dbReference type="EMBL" id="VEL21340.1"/>
    </source>
</evidence>
<evidence type="ECO:0000256" key="3">
    <source>
        <dbReference type="ARBA" id="ARBA00022741"/>
    </source>
</evidence>
<dbReference type="SUPFAM" id="SSF81653">
    <property type="entry name" value="Calcium ATPase, transduction domain A"/>
    <property type="match status" value="1"/>
</dbReference>
<dbReference type="EMBL" id="CAAALY010050791">
    <property type="protein sequence ID" value="VEL21340.1"/>
    <property type="molecule type" value="Genomic_DNA"/>
</dbReference>
<dbReference type="Proteomes" id="UP000784294">
    <property type="component" value="Unassembled WGS sequence"/>
</dbReference>
<dbReference type="GO" id="GO:0019829">
    <property type="term" value="F:ATPase-coupled monoatomic cation transmembrane transporter activity"/>
    <property type="evidence" value="ECO:0007669"/>
    <property type="project" value="TreeGrafter"/>
</dbReference>
<dbReference type="GO" id="GO:0006874">
    <property type="term" value="P:intracellular calcium ion homeostasis"/>
    <property type="evidence" value="ECO:0007669"/>
    <property type="project" value="TreeGrafter"/>
</dbReference>
<evidence type="ECO:0000256" key="1">
    <source>
        <dbReference type="ARBA" id="ARBA00004141"/>
    </source>
</evidence>
<dbReference type="PANTHER" id="PTHR45630">
    <property type="entry name" value="CATION-TRANSPORTING ATPASE-RELATED"/>
    <property type="match status" value="1"/>
</dbReference>
<accession>A0A448WVR8</accession>
<keyword evidence="4" id="KW-0067">ATP-binding</keyword>
<feature type="transmembrane region" description="Helical" evidence="7">
    <location>
        <begin position="130"/>
        <end position="149"/>
    </location>
</feature>
<organism evidence="9 10">
    <name type="scientific">Protopolystoma xenopodis</name>
    <dbReference type="NCBI Taxonomy" id="117903"/>
    <lineage>
        <taxon>Eukaryota</taxon>
        <taxon>Metazoa</taxon>
        <taxon>Spiralia</taxon>
        <taxon>Lophotrochozoa</taxon>
        <taxon>Platyhelminthes</taxon>
        <taxon>Monogenea</taxon>
        <taxon>Polyopisthocotylea</taxon>
        <taxon>Polystomatidea</taxon>
        <taxon>Polystomatidae</taxon>
        <taxon>Protopolystoma</taxon>
    </lineage>
</organism>
<dbReference type="InterPro" id="IPR006544">
    <property type="entry name" value="P-type_TPase_V"/>
</dbReference>
<keyword evidence="7" id="KW-0812">Transmembrane</keyword>
<feature type="domain" description="P-type ATPase A" evidence="8">
    <location>
        <begin position="2"/>
        <end position="112"/>
    </location>
</feature>